<protein>
    <submittedName>
        <fullName evidence="3">Uncharacterized protein</fullName>
    </submittedName>
</protein>
<dbReference type="AlphaFoldDB" id="A0A0V8E1P4"/>
<organism evidence="3 4">
    <name type="scientific">Lactococcus lactis subsp. lactis</name>
    <name type="common">Streptococcus lactis</name>
    <dbReference type="NCBI Taxonomy" id="1360"/>
    <lineage>
        <taxon>Bacteria</taxon>
        <taxon>Bacillati</taxon>
        <taxon>Bacillota</taxon>
        <taxon>Bacilli</taxon>
        <taxon>Lactobacillales</taxon>
        <taxon>Streptococcaceae</taxon>
        <taxon>Lactococcus</taxon>
    </lineage>
</organism>
<dbReference type="EMBL" id="LKLU01000107">
    <property type="protein sequence ID" value="KSU19409.1"/>
    <property type="molecule type" value="Genomic_DNA"/>
</dbReference>
<feature type="compositionally biased region" description="Low complexity" evidence="1">
    <location>
        <begin position="107"/>
        <end position="124"/>
    </location>
</feature>
<evidence type="ECO:0000313" key="4">
    <source>
        <dbReference type="Proteomes" id="UP000053719"/>
    </source>
</evidence>
<feature type="compositionally biased region" description="Low complexity" evidence="1">
    <location>
        <begin position="66"/>
        <end position="79"/>
    </location>
</feature>
<gene>
    <name evidence="3" type="ORF">M20_2028</name>
</gene>
<keyword evidence="2" id="KW-0472">Membrane</keyword>
<accession>A0A0V8E1P4</accession>
<comment type="caution">
    <text evidence="3">The sequence shown here is derived from an EMBL/GenBank/DDBJ whole genome shotgun (WGS) entry which is preliminary data.</text>
</comment>
<evidence type="ECO:0000313" key="3">
    <source>
        <dbReference type="EMBL" id="KSU19409.1"/>
    </source>
</evidence>
<sequence>MENHINRLRQLIRSPSENVLFALSSLIFVSVLFLAIVIVFCSGIGRDKTAQLPSKPVVIHQSTGLSSSSKVEAASSTPSAQPRESQETKATTSLQATSKVEVPPTPQSTVSTPVQTVPSPSSSTCPPAQDNQEQALREAQLKQEAENQKEAERLKAEYEAKGYQVNIIVQDGE</sequence>
<keyword evidence="2" id="KW-1133">Transmembrane helix</keyword>
<evidence type="ECO:0000256" key="2">
    <source>
        <dbReference type="SAM" id="Phobius"/>
    </source>
</evidence>
<feature type="compositionally biased region" description="Polar residues" evidence="1">
    <location>
        <begin position="125"/>
        <end position="134"/>
    </location>
</feature>
<dbReference type="RefSeq" id="WP_058212050.1">
    <property type="nucleotide sequence ID" value="NZ_LKLU01000107.1"/>
</dbReference>
<evidence type="ECO:0000256" key="1">
    <source>
        <dbReference type="SAM" id="MobiDB-lite"/>
    </source>
</evidence>
<feature type="compositionally biased region" description="Polar residues" evidence="1">
    <location>
        <begin position="80"/>
        <end position="98"/>
    </location>
</feature>
<feature type="compositionally biased region" description="Basic and acidic residues" evidence="1">
    <location>
        <begin position="135"/>
        <end position="150"/>
    </location>
</feature>
<dbReference type="Proteomes" id="UP000053719">
    <property type="component" value="Unassembled WGS sequence"/>
</dbReference>
<keyword evidence="2" id="KW-0812">Transmembrane</keyword>
<feature type="region of interest" description="Disordered" evidence="1">
    <location>
        <begin position="63"/>
        <end position="150"/>
    </location>
</feature>
<name>A0A0V8E1P4_LACLL</name>
<proteinExistence type="predicted"/>
<dbReference type="PATRIC" id="fig|1360.114.peg.1610"/>
<feature type="transmembrane region" description="Helical" evidence="2">
    <location>
        <begin position="20"/>
        <end position="45"/>
    </location>
</feature>
<reference evidence="4" key="1">
    <citation type="submission" date="2015-10" db="EMBL/GenBank/DDBJ databases">
        <title>Draft Genome Sequences of 11 Lactococcus lactis subspecies cremoris strains.</title>
        <authorList>
            <person name="Wels M."/>
            <person name="Backus L."/>
            <person name="Boekhorst J."/>
            <person name="Dijkstra A."/>
            <person name="Beerthuizen M."/>
            <person name="Kelly W."/>
            <person name="Siezen R."/>
            <person name="Bachmann H."/>
            <person name="Van Hijum S."/>
        </authorList>
    </citation>
    <scope>NUCLEOTIDE SEQUENCE [LARGE SCALE GENOMIC DNA]</scope>
    <source>
        <strain evidence="4">M20</strain>
    </source>
</reference>